<evidence type="ECO:0000259" key="3">
    <source>
        <dbReference type="Pfam" id="PF00206"/>
    </source>
</evidence>
<dbReference type="Pfam" id="PF00206">
    <property type="entry name" value="Lyase_1"/>
    <property type="match status" value="1"/>
</dbReference>
<proteinExistence type="inferred from homology"/>
<dbReference type="GO" id="GO:0016853">
    <property type="term" value="F:isomerase activity"/>
    <property type="evidence" value="ECO:0007669"/>
    <property type="project" value="UniProtKB-KW"/>
</dbReference>
<dbReference type="PANTHER" id="PTHR43172:SF2">
    <property type="entry name" value="ADENYLOSUCCINATE LYASE C-TERMINAL DOMAIN-CONTAINING PROTEIN"/>
    <property type="match status" value="1"/>
</dbReference>
<dbReference type="PROSITE" id="PS00163">
    <property type="entry name" value="FUMARATE_LYASES"/>
    <property type="match status" value="1"/>
</dbReference>
<reference evidence="4 5" key="1">
    <citation type="submission" date="2016-12" db="EMBL/GenBank/DDBJ databases">
        <title>The new phylogeny of genus Mycobacterium.</title>
        <authorList>
            <person name="Tortoli E."/>
            <person name="Trovato A."/>
            <person name="Cirillo D.M."/>
        </authorList>
    </citation>
    <scope>NUCLEOTIDE SEQUENCE [LARGE SCALE GENOMIC DNA]</scope>
    <source>
        <strain evidence="4 5">DSM 45069</strain>
    </source>
</reference>
<dbReference type="AlphaFoldDB" id="A0A1W9ZHL6"/>
<evidence type="ECO:0000313" key="4">
    <source>
        <dbReference type="EMBL" id="ORA15175.1"/>
    </source>
</evidence>
<keyword evidence="4" id="KW-0413">Isomerase</keyword>
<keyword evidence="1" id="KW-0456">Lyase</keyword>
<dbReference type="InterPro" id="IPR008948">
    <property type="entry name" value="L-Aspartase-like"/>
</dbReference>
<dbReference type="Gene3D" id="1.10.275.10">
    <property type="entry name" value="Fumarase/aspartase (N-terminal domain)"/>
    <property type="match status" value="1"/>
</dbReference>
<comment type="caution">
    <text evidence="4">The sequence shown here is derived from an EMBL/GenBank/DDBJ whole genome shotgun (WGS) entry which is preliminary data.</text>
</comment>
<dbReference type="SUPFAM" id="SSF48557">
    <property type="entry name" value="L-aspartase-like"/>
    <property type="match status" value="1"/>
</dbReference>
<feature type="domain" description="Fumarate lyase N-terminal" evidence="3">
    <location>
        <begin position="61"/>
        <end position="296"/>
    </location>
</feature>
<dbReference type="GO" id="GO:0016829">
    <property type="term" value="F:lyase activity"/>
    <property type="evidence" value="ECO:0007669"/>
    <property type="project" value="UniProtKB-KW"/>
</dbReference>
<evidence type="ECO:0000313" key="5">
    <source>
        <dbReference type="Proteomes" id="UP000192707"/>
    </source>
</evidence>
<protein>
    <submittedName>
        <fullName evidence="4">3-carboxy-cis,cis-muconate cycloisomerase</fullName>
    </submittedName>
</protein>
<dbReference type="InterPro" id="IPR000362">
    <property type="entry name" value="Fumarate_lyase_fam"/>
</dbReference>
<name>A0A1W9ZHL6_MYCAI</name>
<dbReference type="Gene3D" id="1.20.200.10">
    <property type="entry name" value="Fumarase/aspartase (Central domain)"/>
    <property type="match status" value="1"/>
</dbReference>
<dbReference type="InterPro" id="IPR022761">
    <property type="entry name" value="Fumarate_lyase_N"/>
</dbReference>
<keyword evidence="5" id="KW-1185">Reference proteome</keyword>
<dbReference type="OrthoDB" id="9768878at2"/>
<comment type="similarity">
    <text evidence="2">Belongs to the class-II fumarase/aspartase family.</text>
</comment>
<dbReference type="EMBL" id="MVHG01000024">
    <property type="protein sequence ID" value="ORA15175.1"/>
    <property type="molecule type" value="Genomic_DNA"/>
</dbReference>
<dbReference type="RefSeq" id="WP_083064737.1">
    <property type="nucleotide sequence ID" value="NZ_MVHG01000024.1"/>
</dbReference>
<dbReference type="PRINTS" id="PR00149">
    <property type="entry name" value="FUMRATELYASE"/>
</dbReference>
<dbReference type="InterPro" id="IPR024083">
    <property type="entry name" value="Fumarase/histidase_N"/>
</dbReference>
<organism evidence="4 5">
    <name type="scientific">Mycobacterium arosiense ATCC BAA-1401 = DSM 45069</name>
    <dbReference type="NCBI Taxonomy" id="1265311"/>
    <lineage>
        <taxon>Bacteria</taxon>
        <taxon>Bacillati</taxon>
        <taxon>Actinomycetota</taxon>
        <taxon>Actinomycetes</taxon>
        <taxon>Mycobacteriales</taxon>
        <taxon>Mycobacteriaceae</taxon>
        <taxon>Mycobacterium</taxon>
        <taxon>Mycobacterium avium complex (MAC)</taxon>
    </lineage>
</organism>
<dbReference type="InterPro" id="IPR020557">
    <property type="entry name" value="Fumarate_lyase_CS"/>
</dbReference>
<gene>
    <name evidence="4" type="ORF">BST14_12260</name>
</gene>
<evidence type="ECO:0000256" key="2">
    <source>
        <dbReference type="ARBA" id="ARBA00034772"/>
    </source>
</evidence>
<dbReference type="Proteomes" id="UP000192707">
    <property type="component" value="Unassembled WGS sequence"/>
</dbReference>
<accession>A0A1W9ZHL6</accession>
<evidence type="ECO:0000256" key="1">
    <source>
        <dbReference type="ARBA" id="ARBA00023239"/>
    </source>
</evidence>
<dbReference type="PANTHER" id="PTHR43172">
    <property type="entry name" value="ADENYLOSUCCINATE LYASE"/>
    <property type="match status" value="1"/>
</dbReference>
<sequence>MTNLLWPGDDRAGLMVSDAAVWAAMLRFESAWLAALAQCGLIPATCTDCKLASLVDDNDLEHIARSAERGGNPVIALVALLRRRAPEPTRAWIHRGLTSQDVMDSALMLTLRDALAQLRAGLGSQLSRLHDLAFEHRRTPMVARTLTKHAVPTTFGVKAAGWLSGVCDAARRVTRLSTPVQIGGAAGTLAASTELAALLRGSEHATDVAIRLCVLTADAVGLQHRPPWHTSRGPITAIGDALVSCTDAWGRIATDVLILNRPEIGEVAEKVVTGRGGSSTMPEKHNPVLSVLIRRAALTSAPLASVLHSAAGLSEDDRSAGAWHAEWDTLRTLARRTLVASSQATELLNGLEVNAERMAANLEMAAVSGEQNAIAALTEKPPSPTYFGTADQLITAALDRARCNLKELA</sequence>